<evidence type="ECO:0000256" key="7">
    <source>
        <dbReference type="ARBA" id="ARBA00038481"/>
    </source>
</evidence>
<dbReference type="InterPro" id="IPR000917">
    <property type="entry name" value="Sulfatase_N"/>
</dbReference>
<keyword evidence="3" id="KW-0808">Transferase</keyword>
<reference evidence="10 11" key="1">
    <citation type="journal article" date="2017" name="Nat. Microbiol.">
        <title>Natural product diversity associated with the nematode symbionts Photorhabdus and Xenorhabdus.</title>
        <authorList>
            <person name="Tobias N.J."/>
            <person name="Wolff H."/>
            <person name="Djahanschiri B."/>
            <person name="Grundmann F."/>
            <person name="Kronenwerth M."/>
            <person name="Shi Y.M."/>
            <person name="Simonyi S."/>
            <person name="Grun P."/>
            <person name="Shapiro-Ilan D."/>
            <person name="Pidot S.J."/>
            <person name="Stinear T.P."/>
            <person name="Ebersberger I."/>
            <person name="Bode H.B."/>
        </authorList>
    </citation>
    <scope>NUCLEOTIDE SEQUENCE [LARGE SCALE GENOMIC DNA]</scope>
    <source>
        <strain evidence="10 11">DSM 17904</strain>
    </source>
</reference>
<name>A0A2D0KS91_9GAMM</name>
<dbReference type="AlphaFoldDB" id="A0A2D0KS91"/>
<evidence type="ECO:0000256" key="6">
    <source>
        <dbReference type="ARBA" id="ARBA00023136"/>
    </source>
</evidence>
<protein>
    <submittedName>
        <fullName evidence="10">tRNA modification GTPase TrmE</fullName>
    </submittedName>
</protein>
<feature type="transmembrane region" description="Helical" evidence="8">
    <location>
        <begin position="144"/>
        <end position="162"/>
    </location>
</feature>
<dbReference type="GO" id="GO:0009244">
    <property type="term" value="P:lipopolysaccharide core region biosynthetic process"/>
    <property type="evidence" value="ECO:0007669"/>
    <property type="project" value="TreeGrafter"/>
</dbReference>
<comment type="caution">
    <text evidence="10">The sequence shown here is derived from an EMBL/GenBank/DDBJ whole genome shotgun (WGS) entry which is preliminary data.</text>
</comment>
<accession>A0A2D0KS91</accession>
<feature type="transmembrane region" description="Helical" evidence="8">
    <location>
        <begin position="25"/>
        <end position="46"/>
    </location>
</feature>
<dbReference type="EMBL" id="NJAJ01000010">
    <property type="protein sequence ID" value="PHM66195.1"/>
    <property type="molecule type" value="Genomic_DNA"/>
</dbReference>
<evidence type="ECO:0000256" key="8">
    <source>
        <dbReference type="SAM" id="Phobius"/>
    </source>
</evidence>
<evidence type="ECO:0000256" key="5">
    <source>
        <dbReference type="ARBA" id="ARBA00022989"/>
    </source>
</evidence>
<dbReference type="Gene3D" id="3.40.720.10">
    <property type="entry name" value="Alkaline Phosphatase, subunit A"/>
    <property type="match status" value="1"/>
</dbReference>
<keyword evidence="2" id="KW-1003">Cell membrane</keyword>
<dbReference type="PANTHER" id="PTHR30443:SF4">
    <property type="entry name" value="PHOSPHOETHANOLAMINE TRANSFERASE OPGE-RELATED"/>
    <property type="match status" value="1"/>
</dbReference>
<dbReference type="GO" id="GO:0005886">
    <property type="term" value="C:plasma membrane"/>
    <property type="evidence" value="ECO:0007669"/>
    <property type="project" value="UniProtKB-SubCell"/>
</dbReference>
<proteinExistence type="inferred from homology"/>
<dbReference type="PANTHER" id="PTHR30443">
    <property type="entry name" value="INNER MEMBRANE PROTEIN"/>
    <property type="match status" value="1"/>
</dbReference>
<comment type="similarity">
    <text evidence="7">Belongs to the phosphoethanolamine transferase family.</text>
</comment>
<keyword evidence="11" id="KW-1185">Reference proteome</keyword>
<dbReference type="InterPro" id="IPR017850">
    <property type="entry name" value="Alkaline_phosphatase_core_sf"/>
</dbReference>
<comment type="subcellular location">
    <subcellularLocation>
        <location evidence="1">Cell membrane</location>
        <topology evidence="1">Multi-pass membrane protein</topology>
    </subcellularLocation>
</comment>
<dbReference type="CDD" id="cd16017">
    <property type="entry name" value="LptA"/>
    <property type="match status" value="1"/>
</dbReference>
<evidence type="ECO:0000256" key="2">
    <source>
        <dbReference type="ARBA" id="ARBA00022475"/>
    </source>
</evidence>
<sequence length="528" mass="61089">MMSGYFNKYISCVFMKIKKSNKGKVIPIVLIFIFSFLVNLSLGYSFRPFYSILLAFLLVLLSEFKLIYTLAVIFLISLSAVYFPIGLIYGPPSLNSMISLYYTNKNESFEFISAIPIYYFTFSLFVVFSGWLCLISSLKIENKIIFYFLCFFVFFGIFFNPIKTLITEKRLDLLSIRFTPIRFFCEIYTSNVEVKKQYEEQNRLLSLADDWQPTMQENKYNTYIVVIGESARKDMMNSYGFSLGNTPFMSHANGVLFNNYISAASSTVQSLTNSFSLREHGELKINNNIVSLANKSGYYTYWLSNQGMLGEHDSGVGAIGQKADSYFFSNKGEYGYVKLSDDSLLPKIVDALNDNKNRKIIFVHLMGSHTNFCERTNGKYDNFYLNKDISCYIQSIKNTDKLLSKIVDEANKTKKKWSMMYFSDHGVSFYNGKLKDQKLTHGDKYKQNYQVPFFITSYDSKSRIYIDALRSGFDFLSIYSEWIGIHESRIKSDCKYISNDICNNEVKVFEFNYKVIDYNSLSDNKLGD</sequence>
<feature type="transmembrane region" description="Helical" evidence="8">
    <location>
        <begin position="111"/>
        <end position="138"/>
    </location>
</feature>
<feature type="domain" description="Sulfatase N-terminal" evidence="9">
    <location>
        <begin position="222"/>
        <end position="485"/>
    </location>
</feature>
<evidence type="ECO:0000256" key="3">
    <source>
        <dbReference type="ARBA" id="ARBA00022679"/>
    </source>
</evidence>
<evidence type="ECO:0000313" key="11">
    <source>
        <dbReference type="Proteomes" id="UP000222366"/>
    </source>
</evidence>
<organism evidence="10 11">
    <name type="scientific">Xenorhabdus stockiae</name>
    <dbReference type="NCBI Taxonomy" id="351614"/>
    <lineage>
        <taxon>Bacteria</taxon>
        <taxon>Pseudomonadati</taxon>
        <taxon>Pseudomonadota</taxon>
        <taxon>Gammaproteobacteria</taxon>
        <taxon>Enterobacterales</taxon>
        <taxon>Morganellaceae</taxon>
        <taxon>Xenorhabdus</taxon>
    </lineage>
</organism>
<evidence type="ECO:0000259" key="9">
    <source>
        <dbReference type="Pfam" id="PF00884"/>
    </source>
</evidence>
<evidence type="ECO:0000256" key="1">
    <source>
        <dbReference type="ARBA" id="ARBA00004651"/>
    </source>
</evidence>
<dbReference type="GO" id="GO:0016776">
    <property type="term" value="F:phosphotransferase activity, phosphate group as acceptor"/>
    <property type="evidence" value="ECO:0007669"/>
    <property type="project" value="TreeGrafter"/>
</dbReference>
<feature type="transmembrane region" description="Helical" evidence="8">
    <location>
        <begin position="66"/>
        <end position="90"/>
    </location>
</feature>
<keyword evidence="6 8" id="KW-0472">Membrane</keyword>
<dbReference type="SUPFAM" id="SSF53649">
    <property type="entry name" value="Alkaline phosphatase-like"/>
    <property type="match status" value="1"/>
</dbReference>
<dbReference type="InterPro" id="IPR058130">
    <property type="entry name" value="PEA_transf_C"/>
</dbReference>
<dbReference type="Proteomes" id="UP000222366">
    <property type="component" value="Unassembled WGS sequence"/>
</dbReference>
<dbReference type="InterPro" id="IPR040423">
    <property type="entry name" value="PEA_transferase"/>
</dbReference>
<dbReference type="Pfam" id="PF00884">
    <property type="entry name" value="Sulfatase"/>
    <property type="match status" value="1"/>
</dbReference>
<evidence type="ECO:0000256" key="4">
    <source>
        <dbReference type="ARBA" id="ARBA00022692"/>
    </source>
</evidence>
<gene>
    <name evidence="10" type="ORF">Xsto_01420</name>
</gene>
<evidence type="ECO:0000313" key="10">
    <source>
        <dbReference type="EMBL" id="PHM66195.1"/>
    </source>
</evidence>
<keyword evidence="5 8" id="KW-1133">Transmembrane helix</keyword>
<keyword evidence="4 8" id="KW-0812">Transmembrane</keyword>